<evidence type="ECO:0000313" key="1">
    <source>
        <dbReference type="EMBL" id="MFB2896957.1"/>
    </source>
</evidence>
<dbReference type="RefSeq" id="WP_413266575.1">
    <property type="nucleotide sequence ID" value="NZ_JBHFNR010000227.1"/>
</dbReference>
<accession>A0ABV4Y109</accession>
<reference evidence="1 2" key="1">
    <citation type="submission" date="2024-09" db="EMBL/GenBank/DDBJ databases">
        <title>Floridaenema gen nov. (Aerosakkonemataceae, Aerosakkonematales ord. nov., Cyanobacteria) from benthic tropical and subtropical fresh waters, with the description of four new species.</title>
        <authorList>
            <person name="Moretto J.A."/>
            <person name="Berthold D.E."/>
            <person name="Lefler F.W."/>
            <person name="Huang I.-S."/>
            <person name="Laughinghouse H. IV."/>
        </authorList>
    </citation>
    <scope>NUCLEOTIDE SEQUENCE [LARGE SCALE GENOMIC DNA]</scope>
    <source>
        <strain evidence="1 2">BLCC-F50</strain>
    </source>
</reference>
<sequence length="212" mass="24975">MSNHEPSFDIWLNSIFGQEVKEWSSDLADEVIIPKSPILQIEYLTQLFAHSQELLKPYCADRIGQGLNYLIADDKMIYAVFDDSIYWQKRQQCIQAIFSLFQNLFAKKCEPTHKEYAASKNLDHICYMWWDVFPSWGTGNADFDRTCLTVMEKILYLNSWVCCESALHGLNHWYYNNREAVIEIIDRFLQTRQKIPESVRQQAIWAKNGLMQ</sequence>
<keyword evidence="2" id="KW-1185">Reference proteome</keyword>
<gene>
    <name evidence="1" type="ORF">ACE1CI_28925</name>
</gene>
<dbReference type="EMBL" id="JBHFNR010000227">
    <property type="protein sequence ID" value="MFB2896957.1"/>
    <property type="molecule type" value="Genomic_DNA"/>
</dbReference>
<name>A0ABV4Y109_9CYAN</name>
<protein>
    <submittedName>
        <fullName evidence="1">Uncharacterized protein</fullName>
    </submittedName>
</protein>
<organism evidence="1 2">
    <name type="scientific">Floridaenema flaviceps BLCC-F50</name>
    <dbReference type="NCBI Taxonomy" id="3153642"/>
    <lineage>
        <taxon>Bacteria</taxon>
        <taxon>Bacillati</taxon>
        <taxon>Cyanobacteriota</taxon>
        <taxon>Cyanophyceae</taxon>
        <taxon>Oscillatoriophycideae</taxon>
        <taxon>Aerosakkonematales</taxon>
        <taxon>Aerosakkonemataceae</taxon>
        <taxon>Floridanema</taxon>
        <taxon>Floridanema flaviceps</taxon>
    </lineage>
</organism>
<proteinExistence type="predicted"/>
<comment type="caution">
    <text evidence="1">The sequence shown here is derived from an EMBL/GenBank/DDBJ whole genome shotgun (WGS) entry which is preliminary data.</text>
</comment>
<evidence type="ECO:0000313" key="2">
    <source>
        <dbReference type="Proteomes" id="UP001576784"/>
    </source>
</evidence>
<dbReference type="Proteomes" id="UP001576784">
    <property type="component" value="Unassembled WGS sequence"/>
</dbReference>